<dbReference type="Pfam" id="PF13439">
    <property type="entry name" value="Glyco_transf_4"/>
    <property type="match status" value="1"/>
</dbReference>
<dbReference type="Pfam" id="PF00534">
    <property type="entry name" value="Glycos_transf_1"/>
    <property type="match status" value="1"/>
</dbReference>
<comment type="subcellular location">
    <subcellularLocation>
        <location evidence="2 16">Endoplasmic reticulum membrane</location>
    </subcellularLocation>
</comment>
<accession>A5DR77</accession>
<evidence type="ECO:0000256" key="16">
    <source>
        <dbReference type="RuleBase" id="RU367136"/>
    </source>
</evidence>
<keyword evidence="8 16" id="KW-0328">Glycosyltransferase</keyword>
<dbReference type="HOGENOM" id="CLU_030619_0_0_1"/>
<proteinExistence type="inferred from homology"/>
<dbReference type="STRING" id="294746.A5DR77"/>
<dbReference type="InParanoid" id="A5DR77"/>
<dbReference type="PANTHER" id="PTHR45918">
    <property type="entry name" value="ALPHA-1,3/1,6-MANNOSYLTRANSFERASE ALG2"/>
    <property type="match status" value="1"/>
</dbReference>
<evidence type="ECO:0000256" key="10">
    <source>
        <dbReference type="ARBA" id="ARBA00022692"/>
    </source>
</evidence>
<keyword evidence="11 16" id="KW-0256">Endoplasmic reticulum</keyword>
<evidence type="ECO:0000256" key="3">
    <source>
        <dbReference type="ARBA" id="ARBA00004922"/>
    </source>
</evidence>
<evidence type="ECO:0000256" key="8">
    <source>
        <dbReference type="ARBA" id="ARBA00022676"/>
    </source>
</evidence>
<gene>
    <name evidence="19" type="ORF">PGUG_05778</name>
</gene>
<dbReference type="UniPathway" id="UPA00378"/>
<comment type="catalytic activity">
    <reaction evidence="15 16">
        <text>an alpha-D-Man-(1-&gt;3)-beta-D-Man-(1-&gt;4)-beta-D-GlcNAc-(1-&gt;4)-alpha-D-GlcNAc-diphospho-di-trans,poly-cis-dolichol + GDP-alpha-D-mannose = an alpha-D-Man-(1-&gt;3)-[alpha-D-Man-(1-&gt;6)]-beta-D-Man-(1-&gt;4)-beta-D-GlcNAc-(1-&gt;4)-alpha-D-GlcNAc-diphospho-di-trans,poly-cis-dolichol + GDP + H(+)</text>
        <dbReference type="Rhea" id="RHEA:29519"/>
        <dbReference type="Rhea" id="RHEA-COMP:19513"/>
        <dbReference type="Rhea" id="RHEA-COMP:19515"/>
        <dbReference type="ChEBI" id="CHEBI:15378"/>
        <dbReference type="ChEBI" id="CHEBI:57527"/>
        <dbReference type="ChEBI" id="CHEBI:58189"/>
        <dbReference type="ChEBI" id="CHEBI:132510"/>
        <dbReference type="ChEBI" id="CHEBI:132511"/>
        <dbReference type="EC" id="2.4.1.257"/>
    </reaction>
    <physiologicalReaction direction="left-to-right" evidence="15 16">
        <dbReference type="Rhea" id="RHEA:29520"/>
    </physiologicalReaction>
</comment>
<protein>
    <recommendedName>
        <fullName evidence="7 16">Alpha-1,3/1,6-mannosyltransferase ALG2</fullName>
        <ecNumber evidence="6 16">2.4.1.132</ecNumber>
        <ecNumber evidence="5 16">2.4.1.257</ecNumber>
    </recommendedName>
    <alternativeName>
        <fullName evidence="16">GDP-Man:Man(1)GlcNAc(2)-PP-Dol alpha-1,3-mannosyltransferase</fullName>
    </alternativeName>
</protein>
<dbReference type="GO" id="GO:0005789">
    <property type="term" value="C:endoplasmic reticulum membrane"/>
    <property type="evidence" value="ECO:0007669"/>
    <property type="project" value="UniProtKB-SubCell"/>
</dbReference>
<feature type="transmembrane region" description="Helical" evidence="16">
    <location>
        <begin position="439"/>
        <end position="460"/>
    </location>
</feature>
<evidence type="ECO:0000259" key="18">
    <source>
        <dbReference type="Pfam" id="PF13439"/>
    </source>
</evidence>
<dbReference type="eggNOG" id="KOG0853">
    <property type="taxonomic scope" value="Eukaryota"/>
</dbReference>
<dbReference type="GO" id="GO:0102704">
    <property type="term" value="F:GDP-Man:Man(2)GlcNAc(2)-PP-Dol alpha-1,6-mannosyltransferase activity"/>
    <property type="evidence" value="ECO:0007669"/>
    <property type="project" value="UniProtKB-UniRule"/>
</dbReference>
<dbReference type="CDD" id="cd03805">
    <property type="entry name" value="GT4_ALG2-like"/>
    <property type="match status" value="1"/>
</dbReference>
<dbReference type="EC" id="2.4.1.132" evidence="6 16"/>
<dbReference type="OMA" id="AMYMKCP"/>
<dbReference type="InterPro" id="IPR028098">
    <property type="entry name" value="Glyco_trans_4-like_N"/>
</dbReference>
<evidence type="ECO:0000256" key="2">
    <source>
        <dbReference type="ARBA" id="ARBA00004586"/>
    </source>
</evidence>
<evidence type="ECO:0000256" key="15">
    <source>
        <dbReference type="ARBA" id="ARBA00045104"/>
    </source>
</evidence>
<evidence type="ECO:0000313" key="20">
    <source>
        <dbReference type="Proteomes" id="UP000001997"/>
    </source>
</evidence>
<dbReference type="KEGG" id="pgu:PGUG_05778"/>
<dbReference type="GO" id="GO:0033164">
    <property type="term" value="F:initiation-specific glycolipid 1,6-alpha-mannosyltransferase activity"/>
    <property type="evidence" value="ECO:0007669"/>
    <property type="project" value="EnsemblFungi"/>
</dbReference>
<dbReference type="EC" id="2.4.1.257" evidence="5 16"/>
<sequence length="472" mass="53311">MDCKRIAFIHPDLGIGGAERLVVDAAVGLQEKGHQVTIYTSHCDKSHCFDEVKNDTLSVKVYGDFFPIHLCRRFHIVFAILRQLYLVIKLVLSCEILQYDYFVVDQLSFCVPLLTTFSRPESRILFYCHFPDQLLAGKGGLLKKAYRKPFNFIEEVTTGTSDVLVVNSNFTKSVFHKTFKHLGDVDPTVIYPCVDVEGHNKDPSSEIKVASEDVQKFFGTNKFFLSLNRFERTKNIDLAIRSFAKLKHRVTDSKPRLVIAGGYDPRVAENVDYLRELTELCNDLKLQSFTMRGKLVVMPPSTDILFLPSVSGPVKEALLQHAMLLLYTPTFEHFGIVPVESMLHKTPVLAANTGGPTETIEDYDGTNLSSATGFCRPTNPDTWGEVIISYYTDYSDEMRKTLGENGYVRVAEKFSRQEMAEQFSNSLMASTSVPKKSNFLVLILGNLEWILLLVAVMLAFGKKDIMSMYHDS</sequence>
<organism evidence="19 20">
    <name type="scientific">Meyerozyma guilliermondii (strain ATCC 6260 / CBS 566 / DSM 6381 / JCM 1539 / NBRC 10279 / NRRL Y-324)</name>
    <name type="common">Yeast</name>
    <name type="synonym">Candida guilliermondii</name>
    <dbReference type="NCBI Taxonomy" id="294746"/>
    <lineage>
        <taxon>Eukaryota</taxon>
        <taxon>Fungi</taxon>
        <taxon>Dikarya</taxon>
        <taxon>Ascomycota</taxon>
        <taxon>Saccharomycotina</taxon>
        <taxon>Pichiomycetes</taxon>
        <taxon>Debaryomycetaceae</taxon>
        <taxon>Meyerozyma</taxon>
    </lineage>
</organism>
<evidence type="ECO:0000256" key="9">
    <source>
        <dbReference type="ARBA" id="ARBA00022679"/>
    </source>
</evidence>
<feature type="domain" description="Glycosyltransferase subfamily 4-like N-terminal" evidence="18">
    <location>
        <begin position="15"/>
        <end position="197"/>
    </location>
</feature>
<evidence type="ECO:0000256" key="11">
    <source>
        <dbReference type="ARBA" id="ARBA00022824"/>
    </source>
</evidence>
<comment type="pathway">
    <text evidence="3 16">Protein modification; protein glycosylation.</text>
</comment>
<dbReference type="EMBL" id="CH408162">
    <property type="protein sequence ID" value="EDK41680.2"/>
    <property type="molecule type" value="Genomic_DNA"/>
</dbReference>
<keyword evidence="9 16" id="KW-0808">Transferase</keyword>
<comment type="function">
    <text evidence="1 16">Mannosylates Man(2)GlcNAc(2)-dolichol diphosphate and Man(1)GlcNAc(2)-dolichol diphosphate to form Man(3)GlcNAc(2)-dolichol diphosphate.</text>
</comment>
<dbReference type="GO" id="GO:0006488">
    <property type="term" value="P:dolichol-linked oligosaccharide biosynthetic process"/>
    <property type="evidence" value="ECO:0007669"/>
    <property type="project" value="EnsemblFungi"/>
</dbReference>
<dbReference type="Gene3D" id="3.40.50.2000">
    <property type="entry name" value="Glycogen Phosphorylase B"/>
    <property type="match status" value="2"/>
</dbReference>
<evidence type="ECO:0000313" key="19">
    <source>
        <dbReference type="EMBL" id="EDK41680.2"/>
    </source>
</evidence>
<evidence type="ECO:0000256" key="6">
    <source>
        <dbReference type="ARBA" id="ARBA00012649"/>
    </source>
</evidence>
<evidence type="ECO:0000256" key="1">
    <source>
        <dbReference type="ARBA" id="ARBA00003142"/>
    </source>
</evidence>
<keyword evidence="10 16" id="KW-0812">Transmembrane</keyword>
<keyword evidence="12 16" id="KW-1133">Transmembrane helix</keyword>
<keyword evidence="13 16" id="KW-0472">Membrane</keyword>
<name>A5DR77_PICGU</name>
<dbReference type="RefSeq" id="XP_001482015.2">
    <property type="nucleotide sequence ID" value="XM_001481965.1"/>
</dbReference>
<dbReference type="InterPro" id="IPR001296">
    <property type="entry name" value="Glyco_trans_1"/>
</dbReference>
<evidence type="ECO:0000256" key="13">
    <source>
        <dbReference type="ARBA" id="ARBA00023136"/>
    </source>
</evidence>
<dbReference type="SUPFAM" id="SSF53756">
    <property type="entry name" value="UDP-Glycosyltransferase/glycogen phosphorylase"/>
    <property type="match status" value="1"/>
</dbReference>
<dbReference type="VEuPathDB" id="FungiDB:PGUG_05778"/>
<keyword evidence="20" id="KW-1185">Reference proteome</keyword>
<reference evidence="19 20" key="1">
    <citation type="journal article" date="2009" name="Nature">
        <title>Evolution of pathogenicity and sexual reproduction in eight Candida genomes.</title>
        <authorList>
            <person name="Butler G."/>
            <person name="Rasmussen M.D."/>
            <person name="Lin M.F."/>
            <person name="Santos M.A."/>
            <person name="Sakthikumar S."/>
            <person name="Munro C.A."/>
            <person name="Rheinbay E."/>
            <person name="Grabherr M."/>
            <person name="Forche A."/>
            <person name="Reedy J.L."/>
            <person name="Agrafioti I."/>
            <person name="Arnaud M.B."/>
            <person name="Bates S."/>
            <person name="Brown A.J."/>
            <person name="Brunke S."/>
            <person name="Costanzo M.C."/>
            <person name="Fitzpatrick D.A."/>
            <person name="de Groot P.W."/>
            <person name="Harris D."/>
            <person name="Hoyer L.L."/>
            <person name="Hube B."/>
            <person name="Klis F.M."/>
            <person name="Kodira C."/>
            <person name="Lennard N."/>
            <person name="Logue M.E."/>
            <person name="Martin R."/>
            <person name="Neiman A.M."/>
            <person name="Nikolaou E."/>
            <person name="Quail M.A."/>
            <person name="Quinn J."/>
            <person name="Santos M.C."/>
            <person name="Schmitzberger F.F."/>
            <person name="Sherlock G."/>
            <person name="Shah P."/>
            <person name="Silverstein K.A."/>
            <person name="Skrzypek M.S."/>
            <person name="Soll D."/>
            <person name="Staggs R."/>
            <person name="Stansfield I."/>
            <person name="Stumpf M.P."/>
            <person name="Sudbery P.E."/>
            <person name="Srikantha T."/>
            <person name="Zeng Q."/>
            <person name="Berman J."/>
            <person name="Berriman M."/>
            <person name="Heitman J."/>
            <person name="Gow N.A."/>
            <person name="Lorenz M.C."/>
            <person name="Birren B.W."/>
            <person name="Kellis M."/>
            <person name="Cuomo C.A."/>
        </authorList>
    </citation>
    <scope>NUCLEOTIDE SEQUENCE [LARGE SCALE GENOMIC DNA]</scope>
    <source>
        <strain evidence="20">ATCC 6260 / CBS 566 / DSM 6381 / JCM 1539 / NBRC 10279 / NRRL Y-324</strain>
    </source>
</reference>
<dbReference type="PANTHER" id="PTHR45918:SF1">
    <property type="entry name" value="ALPHA-1,3_1,6-MANNOSYLTRANSFERASE ALG2"/>
    <property type="match status" value="1"/>
</dbReference>
<dbReference type="GO" id="GO:0004378">
    <property type="term" value="F:GDP-Man:Man(1)GlcNAc(2)-PP-Dol alpha-1,3-mannosyltransferase activity"/>
    <property type="evidence" value="ECO:0007669"/>
    <property type="project" value="UniProtKB-UniRule"/>
</dbReference>
<feature type="domain" description="Glycosyl transferase family 1" evidence="17">
    <location>
        <begin position="215"/>
        <end position="407"/>
    </location>
</feature>
<evidence type="ECO:0000256" key="5">
    <source>
        <dbReference type="ARBA" id="ARBA00011969"/>
    </source>
</evidence>
<evidence type="ECO:0000259" key="17">
    <source>
        <dbReference type="Pfam" id="PF00534"/>
    </source>
</evidence>
<dbReference type="InterPro" id="IPR027054">
    <property type="entry name" value="ALG2"/>
</dbReference>
<evidence type="ECO:0000256" key="14">
    <source>
        <dbReference type="ARBA" id="ARBA00045103"/>
    </source>
</evidence>
<dbReference type="OrthoDB" id="448893at2759"/>
<dbReference type="GeneID" id="5123870"/>
<comment type="catalytic activity">
    <reaction evidence="14 16">
        <text>a beta-D-Man-(1-&gt;4)-beta-D-GlcNAc-(1-&gt;4)-alpha-D-GlcNAc-diphospho-di-trans,poly-cis-dolichol + GDP-alpha-D-mannose = an alpha-D-Man-(1-&gt;3)-beta-D-Man-(1-&gt;4)-beta-D-GlcNAc-(1-&gt;4)-alpha-D-GlcNAc-diphospho-di-trans,poly-cis-dolichol + GDP + H(+)</text>
        <dbReference type="Rhea" id="RHEA:29515"/>
        <dbReference type="Rhea" id="RHEA-COMP:19511"/>
        <dbReference type="Rhea" id="RHEA-COMP:19513"/>
        <dbReference type="ChEBI" id="CHEBI:15378"/>
        <dbReference type="ChEBI" id="CHEBI:57527"/>
        <dbReference type="ChEBI" id="CHEBI:58189"/>
        <dbReference type="ChEBI" id="CHEBI:58472"/>
        <dbReference type="ChEBI" id="CHEBI:132510"/>
        <dbReference type="EC" id="2.4.1.132"/>
    </reaction>
    <physiologicalReaction direction="left-to-right" evidence="14 16">
        <dbReference type="Rhea" id="RHEA:29516"/>
    </physiologicalReaction>
</comment>
<evidence type="ECO:0000256" key="12">
    <source>
        <dbReference type="ARBA" id="ARBA00022989"/>
    </source>
</evidence>
<evidence type="ECO:0000256" key="4">
    <source>
        <dbReference type="ARBA" id="ARBA00006122"/>
    </source>
</evidence>
<dbReference type="AlphaFoldDB" id="A5DR77"/>
<dbReference type="FunCoup" id="A5DR77">
    <property type="interactions" value="735"/>
</dbReference>
<comment type="similarity">
    <text evidence="4 16">Belongs to the glycosyltransferase group 1 family.</text>
</comment>
<evidence type="ECO:0000256" key="7">
    <source>
        <dbReference type="ARBA" id="ARBA00019218"/>
    </source>
</evidence>
<dbReference type="Proteomes" id="UP000001997">
    <property type="component" value="Unassembled WGS sequence"/>
</dbReference>